<dbReference type="InterPro" id="IPR052895">
    <property type="entry name" value="HetReg/Transcr_Mod"/>
</dbReference>
<reference evidence="2" key="1">
    <citation type="journal article" date="2020" name="Stud. Mycol.">
        <title>101 Dothideomycetes genomes: a test case for predicting lifestyles and emergence of pathogens.</title>
        <authorList>
            <person name="Haridas S."/>
            <person name="Albert R."/>
            <person name="Binder M."/>
            <person name="Bloem J."/>
            <person name="Labutti K."/>
            <person name="Salamov A."/>
            <person name="Andreopoulos B."/>
            <person name="Baker S."/>
            <person name="Barry K."/>
            <person name="Bills G."/>
            <person name="Bluhm B."/>
            <person name="Cannon C."/>
            <person name="Castanera R."/>
            <person name="Culley D."/>
            <person name="Daum C."/>
            <person name="Ezra D."/>
            <person name="Gonzalez J."/>
            <person name="Henrissat B."/>
            <person name="Kuo A."/>
            <person name="Liang C."/>
            <person name="Lipzen A."/>
            <person name="Lutzoni F."/>
            <person name="Magnuson J."/>
            <person name="Mondo S."/>
            <person name="Nolan M."/>
            <person name="Ohm R."/>
            <person name="Pangilinan J."/>
            <person name="Park H.-J."/>
            <person name="Ramirez L."/>
            <person name="Alfaro M."/>
            <person name="Sun H."/>
            <person name="Tritt A."/>
            <person name="Yoshinaga Y."/>
            <person name="Zwiers L.-H."/>
            <person name="Turgeon B."/>
            <person name="Goodwin S."/>
            <person name="Spatafora J."/>
            <person name="Crous P."/>
            <person name="Grigoriev I."/>
        </authorList>
    </citation>
    <scope>NUCLEOTIDE SEQUENCE</scope>
    <source>
        <strain evidence="2">CBS 121167</strain>
    </source>
</reference>
<dbReference type="GeneID" id="54294752"/>
<accession>A0A6A6B632</accession>
<dbReference type="PANTHER" id="PTHR24148:SF73">
    <property type="entry name" value="HET DOMAIN PROTEIN (AFU_ORTHOLOGUE AFUA_8G01020)"/>
    <property type="match status" value="1"/>
</dbReference>
<feature type="non-terminal residue" evidence="2">
    <location>
        <position position="242"/>
    </location>
</feature>
<keyword evidence="3" id="KW-1185">Reference proteome</keyword>
<dbReference type="OrthoDB" id="4850726at2759"/>
<evidence type="ECO:0000313" key="3">
    <source>
        <dbReference type="Proteomes" id="UP000799438"/>
    </source>
</evidence>
<evidence type="ECO:0000313" key="2">
    <source>
        <dbReference type="EMBL" id="KAF2139470.1"/>
    </source>
</evidence>
<dbReference type="Pfam" id="PF06985">
    <property type="entry name" value="HET"/>
    <property type="match status" value="1"/>
</dbReference>
<protein>
    <recommendedName>
        <fullName evidence="1">Heterokaryon incompatibility domain-containing protein</fullName>
    </recommendedName>
</protein>
<dbReference type="EMBL" id="ML995493">
    <property type="protein sequence ID" value="KAF2139470.1"/>
    <property type="molecule type" value="Genomic_DNA"/>
</dbReference>
<dbReference type="Proteomes" id="UP000799438">
    <property type="component" value="Unassembled WGS sequence"/>
</dbReference>
<proteinExistence type="predicted"/>
<evidence type="ECO:0000259" key="1">
    <source>
        <dbReference type="Pfam" id="PF06985"/>
    </source>
</evidence>
<gene>
    <name evidence="2" type="ORF">K452DRAFT_232719</name>
</gene>
<sequence>MKHSFSHAGDPSILEDFQHEPLDLEQDTFRLLDIDGVSSRGLVECTIRLRNRDDISCSYNALSYAWGSEEQPGWIILNRRRFRVRKNLLQFLQSTTSHAKARRNLWIDAICIDQGNVSEKNHQVNQMADIYRNATTVFVWLGLSLKEKTGIFGSGRYKRLHALLKNVEECCSLEDRQEMRLLDIHYGLFCNDPHPVSRLVVDILTREYWERMWIVQEIIFGEENVLLLCGEHKFPLSAFQKL</sequence>
<dbReference type="AlphaFoldDB" id="A0A6A6B632"/>
<feature type="domain" description="Heterokaryon incompatibility" evidence="1">
    <location>
        <begin position="59"/>
        <end position="217"/>
    </location>
</feature>
<name>A0A6A6B632_9PEZI</name>
<dbReference type="InterPro" id="IPR010730">
    <property type="entry name" value="HET"/>
</dbReference>
<organism evidence="2 3">
    <name type="scientific">Aplosporella prunicola CBS 121167</name>
    <dbReference type="NCBI Taxonomy" id="1176127"/>
    <lineage>
        <taxon>Eukaryota</taxon>
        <taxon>Fungi</taxon>
        <taxon>Dikarya</taxon>
        <taxon>Ascomycota</taxon>
        <taxon>Pezizomycotina</taxon>
        <taxon>Dothideomycetes</taxon>
        <taxon>Dothideomycetes incertae sedis</taxon>
        <taxon>Botryosphaeriales</taxon>
        <taxon>Aplosporellaceae</taxon>
        <taxon>Aplosporella</taxon>
    </lineage>
</organism>
<dbReference type="PANTHER" id="PTHR24148">
    <property type="entry name" value="ANKYRIN REPEAT DOMAIN-CONTAINING PROTEIN 39 HOMOLOG-RELATED"/>
    <property type="match status" value="1"/>
</dbReference>
<dbReference type="RefSeq" id="XP_033395183.1">
    <property type="nucleotide sequence ID" value="XM_033537256.1"/>
</dbReference>